<evidence type="ECO:0000313" key="2">
    <source>
        <dbReference type="Proteomes" id="UP000789920"/>
    </source>
</evidence>
<organism evidence="1 2">
    <name type="scientific">Racocetra persica</name>
    <dbReference type="NCBI Taxonomy" id="160502"/>
    <lineage>
        <taxon>Eukaryota</taxon>
        <taxon>Fungi</taxon>
        <taxon>Fungi incertae sedis</taxon>
        <taxon>Mucoromycota</taxon>
        <taxon>Glomeromycotina</taxon>
        <taxon>Glomeromycetes</taxon>
        <taxon>Diversisporales</taxon>
        <taxon>Gigasporaceae</taxon>
        <taxon>Racocetra</taxon>
    </lineage>
</organism>
<accession>A0ACA9SGM7</accession>
<dbReference type="Proteomes" id="UP000789920">
    <property type="component" value="Unassembled WGS sequence"/>
</dbReference>
<feature type="non-terminal residue" evidence="1">
    <location>
        <position position="65"/>
    </location>
</feature>
<sequence>GNNDGGTDIRGRLYCMDFVIQCKAWVHSIGLKIIRELDGALTQPENRGAIGVVVIPDYGRFSFDA</sequence>
<dbReference type="EMBL" id="CAJVQC010122902">
    <property type="protein sequence ID" value="CAG8839208.1"/>
    <property type="molecule type" value="Genomic_DNA"/>
</dbReference>
<keyword evidence="2" id="KW-1185">Reference proteome</keyword>
<proteinExistence type="predicted"/>
<feature type="non-terminal residue" evidence="1">
    <location>
        <position position="1"/>
    </location>
</feature>
<gene>
    <name evidence="1" type="ORF">RPERSI_LOCUS30961</name>
</gene>
<comment type="caution">
    <text evidence="1">The sequence shown here is derived from an EMBL/GenBank/DDBJ whole genome shotgun (WGS) entry which is preliminary data.</text>
</comment>
<evidence type="ECO:0000313" key="1">
    <source>
        <dbReference type="EMBL" id="CAG8839208.1"/>
    </source>
</evidence>
<reference evidence="1" key="1">
    <citation type="submission" date="2021-06" db="EMBL/GenBank/DDBJ databases">
        <authorList>
            <person name="Kallberg Y."/>
            <person name="Tangrot J."/>
            <person name="Rosling A."/>
        </authorList>
    </citation>
    <scope>NUCLEOTIDE SEQUENCE</scope>
    <source>
        <strain evidence="1">MA461A</strain>
    </source>
</reference>
<name>A0ACA9SGM7_9GLOM</name>
<protein>
    <submittedName>
        <fullName evidence="1">25678_t:CDS:1</fullName>
    </submittedName>
</protein>